<protein>
    <submittedName>
        <fullName evidence="1">Uncharacterized protein</fullName>
    </submittedName>
</protein>
<dbReference type="OrthoDB" id="20494at2"/>
<reference evidence="2" key="1">
    <citation type="submission" date="2015-06" db="EMBL/GenBank/DDBJ databases">
        <authorList>
            <person name="Bertelli C."/>
        </authorList>
    </citation>
    <scope>NUCLEOTIDE SEQUENCE [LARGE SCALE GENOMIC DNA]</scope>
    <source>
        <strain evidence="2">CRIB-30</strain>
    </source>
</reference>
<sequence>MAQRYIRPFFRSTCIAIFFLGSTVEAGLYEGACFAKEASTSHLLIRTEEGILIRPEEKRRCYAITRSESGEDCQEVIPCQWNLVDEGIGTIELAAEEEGTLIPLMEPIHLDDIPYATQALATKGYTLNPHVDKAIWNSLLPYFLPESHPAKEALDKIFTVKERVTLNEKSLKKAGFKIVQKGQWSKMIVAGHRYLDGYLVKLYTDDEPDTIDWAKCKDRVKGAKSASVCISKNNWNHLFKVPQKWIYPLPAEPSPPHDMKRKNFILVVEDMRLIPEEANKTRWASKEISKEQLKALYWLLKLEGLRDCVYPFNLPFSVDGRIALIDTEFHHEWPVPFGKMTKFLTGNAQKFWAELLESGGSAQ</sequence>
<gene>
    <name evidence="1" type="ORF">ELAC_0804</name>
</gene>
<organism evidence="1 2">
    <name type="scientific">Estrella lausannensis</name>
    <dbReference type="NCBI Taxonomy" id="483423"/>
    <lineage>
        <taxon>Bacteria</taxon>
        <taxon>Pseudomonadati</taxon>
        <taxon>Chlamydiota</taxon>
        <taxon>Chlamydiia</taxon>
        <taxon>Parachlamydiales</taxon>
        <taxon>Candidatus Criblamydiaceae</taxon>
        <taxon>Estrella</taxon>
    </lineage>
</organism>
<name>A0A0H5E4K9_9BACT</name>
<dbReference type="EMBL" id="CWGJ01000011">
    <property type="protein sequence ID" value="CRX38155.1"/>
    <property type="molecule type" value="Genomic_DNA"/>
</dbReference>
<evidence type="ECO:0000313" key="2">
    <source>
        <dbReference type="Proteomes" id="UP000220251"/>
    </source>
</evidence>
<accession>A0A0H5E4K9</accession>
<keyword evidence="2" id="KW-1185">Reference proteome</keyword>
<evidence type="ECO:0000313" key="1">
    <source>
        <dbReference type="EMBL" id="CRX38155.1"/>
    </source>
</evidence>
<proteinExistence type="predicted"/>
<dbReference type="Proteomes" id="UP000220251">
    <property type="component" value="Unassembled WGS sequence"/>
</dbReference>
<dbReference type="AlphaFoldDB" id="A0A0H5E4K9"/>
<dbReference type="RefSeq" id="WP_098038004.1">
    <property type="nucleotide sequence ID" value="NZ_CWGJ01000011.1"/>
</dbReference>